<dbReference type="Gene3D" id="1.20.120.450">
    <property type="entry name" value="dinb family like domain"/>
    <property type="match status" value="2"/>
</dbReference>
<sequence length="192" mass="21500">MPSLYDMSIPLFLRALRNQFAILHKAESHCLDNNIPLSTLLEARLAPDMYALPAQIQGISNTSKNTAVRVAGITVESWPDDETTFPELYARIEKTIAFLETVNPEAFEGKEDAEVVIKTGAAFGDLRFTGLTYIQNFALPYVYYTLPGLMVHEDPADLTVMKSNFFFHQTVSYAILRNQGVPLGKFDYLGKV</sequence>
<name>A0AAN7WDR3_9PEZI</name>
<dbReference type="AlphaFoldDB" id="A0AAN7WDR3"/>
<accession>A0AAN7WDR3</accession>
<comment type="caution">
    <text evidence="1">The sequence shown here is derived from an EMBL/GenBank/DDBJ whole genome shotgun (WGS) entry which is preliminary data.</text>
</comment>
<gene>
    <name evidence="1" type="ORF">LTR97_000761</name>
</gene>
<dbReference type="SUPFAM" id="SSF109854">
    <property type="entry name" value="DinB/YfiT-like putative metalloenzymes"/>
    <property type="match status" value="2"/>
</dbReference>
<evidence type="ECO:0000313" key="1">
    <source>
        <dbReference type="EMBL" id="KAK5708221.1"/>
    </source>
</evidence>
<dbReference type="EMBL" id="JAVRQU010000001">
    <property type="protein sequence ID" value="KAK5708221.1"/>
    <property type="molecule type" value="Genomic_DNA"/>
</dbReference>
<dbReference type="PANTHER" id="PTHR36922:SF1">
    <property type="entry name" value="DUF1993 DOMAIN-CONTAINING PROTEIN"/>
    <property type="match status" value="1"/>
</dbReference>
<protein>
    <submittedName>
        <fullName evidence="1">Uncharacterized protein</fullName>
    </submittedName>
</protein>
<proteinExistence type="predicted"/>
<organism evidence="1 2">
    <name type="scientific">Elasticomyces elasticus</name>
    <dbReference type="NCBI Taxonomy" id="574655"/>
    <lineage>
        <taxon>Eukaryota</taxon>
        <taxon>Fungi</taxon>
        <taxon>Dikarya</taxon>
        <taxon>Ascomycota</taxon>
        <taxon>Pezizomycotina</taxon>
        <taxon>Dothideomycetes</taxon>
        <taxon>Dothideomycetidae</taxon>
        <taxon>Mycosphaerellales</taxon>
        <taxon>Teratosphaeriaceae</taxon>
        <taxon>Elasticomyces</taxon>
    </lineage>
</organism>
<dbReference type="PANTHER" id="PTHR36922">
    <property type="entry name" value="BLL2446 PROTEIN"/>
    <property type="match status" value="1"/>
</dbReference>
<dbReference type="InterPro" id="IPR034660">
    <property type="entry name" value="DinB/YfiT-like"/>
</dbReference>
<dbReference type="InterPro" id="IPR018531">
    <property type="entry name" value="DUF1993"/>
</dbReference>
<reference evidence="1" key="1">
    <citation type="submission" date="2023-08" db="EMBL/GenBank/DDBJ databases">
        <title>Black Yeasts Isolated from many extreme environments.</title>
        <authorList>
            <person name="Coleine C."/>
            <person name="Stajich J.E."/>
            <person name="Selbmann L."/>
        </authorList>
    </citation>
    <scope>NUCLEOTIDE SEQUENCE</scope>
    <source>
        <strain evidence="1">CCFEE 5810</strain>
    </source>
</reference>
<dbReference type="Pfam" id="PF09351">
    <property type="entry name" value="DUF1993"/>
    <property type="match status" value="2"/>
</dbReference>
<evidence type="ECO:0000313" key="2">
    <source>
        <dbReference type="Proteomes" id="UP001310594"/>
    </source>
</evidence>
<dbReference type="Proteomes" id="UP001310594">
    <property type="component" value="Unassembled WGS sequence"/>
</dbReference>